<dbReference type="AlphaFoldDB" id="A0A420HCN1"/>
<keyword evidence="11" id="KW-0378">Hydrolase</keyword>
<evidence type="ECO:0000256" key="5">
    <source>
        <dbReference type="ARBA" id="ARBA00023172"/>
    </source>
</evidence>
<organism evidence="11 12">
    <name type="scientific">Erysiphe neolycopersici</name>
    <dbReference type="NCBI Taxonomy" id="212602"/>
    <lineage>
        <taxon>Eukaryota</taxon>
        <taxon>Fungi</taxon>
        <taxon>Dikarya</taxon>
        <taxon>Ascomycota</taxon>
        <taxon>Pezizomycotina</taxon>
        <taxon>Leotiomycetes</taxon>
        <taxon>Erysiphales</taxon>
        <taxon>Erysiphaceae</taxon>
        <taxon>Erysiphe</taxon>
    </lineage>
</organism>
<evidence type="ECO:0000256" key="9">
    <source>
        <dbReference type="HAMAP-Rule" id="MF_03110"/>
    </source>
</evidence>
<keyword evidence="6 9" id="KW-0234">DNA repair</keyword>
<evidence type="ECO:0000313" key="11">
    <source>
        <dbReference type="EMBL" id="RKF55192.1"/>
    </source>
</evidence>
<keyword evidence="5 9" id="KW-0233">DNA recombination</keyword>
<evidence type="ECO:0000256" key="2">
    <source>
        <dbReference type="ARBA" id="ARBA00006661"/>
    </source>
</evidence>
<sequence length="811" mass="89826">MSSSPLPSLSDLLTNGPQASRSRSPTAPSPCITSAYFSGVANLSKSRELAKVQKINSTDPPESLGAKESIIDGRLIDEYVNNENTHLEISSKIADQSEICSSTECLMIAGSRSIKVDRLSAVESELPTDKVTKPRKAAMKIMDKVEAESKFTSQGKDNETKLHNQRSVQKKSRPKIKKTTQSKLQKGKVTKSSVLLIPASKSKETVGFAENLLKKSDKQDEIHIVDESQEWIPSIKEYDSNNTPLRDHAIGISISSDAILKIDQNKKVINSLFEEFAYVKSSKSSKSSNEKRKSKENTIGKRKLIELVKSTTTAPSKIKGKEKALKKKARTLTELSTTIFEEEQEPQTSLVKYLHLQGSEDNLSKLKFSASSSSEASVMMKSTTGQTPKSVLLSPESAIRLVSKQDFVFGTSSQLAREESPTFLRDSHKQTQTSNHLSDPFSSSPIPSLTIKSKKSSQSLWNAASRDSNGNLLNIELVDLAISPNKPDTIDLSPIFAGDPSLEIGNNHYNTNITSLPQSNSHIPTSIDNDQHPGNQDDVLVLPCSPPKENSKSQKTAKCRQISTNKASVRKAVDERPNYESYTNAQLAKEISAYHFKPVKKREQMINLLQKCWLGKQEMKSKTSSANSRIDITTTCAEACGSENSEIAPFKKTTKEKQKKETRREPAEILGVKSCSSLSSETRTPEKSRKKSKTKSSISEVEAETCRSTTYSPSPELSPASVSQLLFRHITQAIKNTAPSKEAKNPSWYEKILLYDPIVIEDLTVWLNTGALQKTNWDGEVDPKVVKKWCESKSICCLWRENLRGGARNRY</sequence>
<dbReference type="GO" id="GO:0017108">
    <property type="term" value="F:5'-flap endonuclease activity"/>
    <property type="evidence" value="ECO:0007669"/>
    <property type="project" value="InterPro"/>
</dbReference>
<feature type="compositionally biased region" description="Polar residues" evidence="10">
    <location>
        <begin position="706"/>
        <end position="718"/>
    </location>
</feature>
<dbReference type="GO" id="GO:0006310">
    <property type="term" value="P:DNA recombination"/>
    <property type="evidence" value="ECO:0007669"/>
    <property type="project" value="UniProtKB-UniRule"/>
</dbReference>
<dbReference type="Pfam" id="PF09494">
    <property type="entry name" value="Slx4"/>
    <property type="match status" value="1"/>
</dbReference>
<keyword evidence="11" id="KW-0540">Nuclease</keyword>
<evidence type="ECO:0000256" key="6">
    <source>
        <dbReference type="ARBA" id="ARBA00023204"/>
    </source>
</evidence>
<evidence type="ECO:0000256" key="10">
    <source>
        <dbReference type="SAM" id="MobiDB-lite"/>
    </source>
</evidence>
<comment type="function">
    <text evidence="9">Regulatory subunit of the SLX1-SLX4 structure-specific endonuclease that resolves DNA secondary structures generated during DNA repair and recombination. Has endonuclease activity towards branched DNA substrates, introducing single-strand cuts in duplex DNA close to junctions with ss-DNA.</text>
</comment>
<feature type="compositionally biased region" description="Basic and acidic residues" evidence="10">
    <location>
        <begin position="418"/>
        <end position="429"/>
    </location>
</feature>
<feature type="region of interest" description="Disordered" evidence="10">
    <location>
        <begin position="674"/>
        <end position="718"/>
    </location>
</feature>
<evidence type="ECO:0000256" key="4">
    <source>
        <dbReference type="ARBA" id="ARBA00022763"/>
    </source>
</evidence>
<evidence type="ECO:0000313" key="12">
    <source>
        <dbReference type="Proteomes" id="UP000286134"/>
    </source>
</evidence>
<evidence type="ECO:0000256" key="3">
    <source>
        <dbReference type="ARBA" id="ARBA00022553"/>
    </source>
</evidence>
<keyword evidence="12" id="KW-1185">Reference proteome</keyword>
<dbReference type="InterPro" id="IPR027784">
    <property type="entry name" value="Slx4_ascomycetes"/>
</dbReference>
<comment type="subcellular location">
    <subcellularLocation>
        <location evidence="1 9">Nucleus</location>
    </subcellularLocation>
</comment>
<comment type="subunit">
    <text evidence="9">Forms a heterodimer with SLX1.</text>
</comment>
<comment type="caution">
    <text evidence="11">The sequence shown here is derived from an EMBL/GenBank/DDBJ whole genome shotgun (WGS) entry which is preliminary data.</text>
</comment>
<evidence type="ECO:0000256" key="1">
    <source>
        <dbReference type="ARBA" id="ARBA00004123"/>
    </source>
</evidence>
<keyword evidence="11" id="KW-0255">Endonuclease</keyword>
<dbReference type="GO" id="GO:0033557">
    <property type="term" value="C:Slx1-Slx4 complex"/>
    <property type="evidence" value="ECO:0007669"/>
    <property type="project" value="UniProtKB-UniRule"/>
</dbReference>
<dbReference type="Proteomes" id="UP000286134">
    <property type="component" value="Unassembled WGS sequence"/>
</dbReference>
<feature type="compositionally biased region" description="Basic residues" evidence="10">
    <location>
        <begin position="168"/>
        <end position="184"/>
    </location>
</feature>
<dbReference type="EMBL" id="MCFK01009177">
    <property type="protein sequence ID" value="RKF55192.1"/>
    <property type="molecule type" value="Genomic_DNA"/>
</dbReference>
<feature type="region of interest" description="Disordered" evidence="10">
    <location>
        <begin position="148"/>
        <end position="184"/>
    </location>
</feature>
<feature type="region of interest" description="Disordered" evidence="10">
    <location>
        <begin position="418"/>
        <end position="449"/>
    </location>
</feature>
<dbReference type="GO" id="GO:0006281">
    <property type="term" value="P:DNA repair"/>
    <property type="evidence" value="ECO:0007669"/>
    <property type="project" value="UniProtKB-UniRule"/>
</dbReference>
<dbReference type="OrthoDB" id="5349119at2759"/>
<evidence type="ECO:0000256" key="8">
    <source>
        <dbReference type="ARBA" id="ARBA00029496"/>
    </source>
</evidence>
<feature type="region of interest" description="Disordered" evidence="10">
    <location>
        <begin position="1"/>
        <end position="29"/>
    </location>
</feature>
<feature type="compositionally biased region" description="Polar residues" evidence="10">
    <location>
        <begin position="430"/>
        <end position="449"/>
    </location>
</feature>
<evidence type="ECO:0000256" key="7">
    <source>
        <dbReference type="ARBA" id="ARBA00023242"/>
    </source>
</evidence>
<name>A0A420HCN1_9PEZI</name>
<reference evidence="11 12" key="1">
    <citation type="journal article" date="2018" name="BMC Genomics">
        <title>Comparative genome analyses reveal sequence features reflecting distinct modes of host-adaptation between dicot and monocot powdery mildew.</title>
        <authorList>
            <person name="Wu Y."/>
            <person name="Ma X."/>
            <person name="Pan Z."/>
            <person name="Kale S.D."/>
            <person name="Song Y."/>
            <person name="King H."/>
            <person name="Zhang Q."/>
            <person name="Presley C."/>
            <person name="Deng X."/>
            <person name="Wei C.I."/>
            <person name="Xiao S."/>
        </authorList>
    </citation>
    <scope>NUCLEOTIDE SEQUENCE [LARGE SCALE GENOMIC DNA]</scope>
    <source>
        <strain evidence="11">UMSG2</strain>
    </source>
</reference>
<keyword evidence="3 9" id="KW-0597">Phosphoprotein</keyword>
<comment type="PTM">
    <text evidence="9">Phosphorylated in response to DNA damage.</text>
</comment>
<dbReference type="CDD" id="cd22999">
    <property type="entry name" value="SAP_SLX4"/>
    <property type="match status" value="1"/>
</dbReference>
<accession>A0A420HCN1</accession>
<comment type="similarity">
    <text evidence="2 9">Belongs to the SLX4 family.</text>
</comment>
<protein>
    <recommendedName>
        <fullName evidence="8 9">Structure-specific endonuclease subunit SLX4</fullName>
    </recommendedName>
</protein>
<dbReference type="STRING" id="212602.A0A420HCN1"/>
<gene>
    <name evidence="9" type="primary">SLX4</name>
    <name evidence="11" type="ORF">OnM2_091007</name>
</gene>
<dbReference type="GO" id="GO:0006260">
    <property type="term" value="P:DNA replication"/>
    <property type="evidence" value="ECO:0007669"/>
    <property type="project" value="InterPro"/>
</dbReference>
<keyword evidence="4 9" id="KW-0227">DNA damage</keyword>
<dbReference type="InterPro" id="IPR018574">
    <property type="entry name" value="Structure-sp_endonuc_su_Slx4"/>
</dbReference>
<proteinExistence type="inferred from homology"/>
<keyword evidence="7 9" id="KW-0539">Nucleus</keyword>
<dbReference type="HAMAP" id="MF_03110">
    <property type="entry name" value="Endonuc_su_Slx4"/>
    <property type="match status" value="1"/>
</dbReference>